<gene>
    <name evidence="1" type="ORF">AO353_15280</name>
</gene>
<dbReference type="Proteomes" id="UP000066487">
    <property type="component" value="Chromosome"/>
</dbReference>
<reference evidence="2" key="1">
    <citation type="submission" date="2015-09" db="EMBL/GenBank/DDBJ databases">
        <title>Whole genome sequence of Pseudomonas fluorescens FW300-N2E3.</title>
        <authorList>
            <person name="Ray J."/>
            <person name="Melnyk R."/>
            <person name="Deutschbauer A."/>
        </authorList>
    </citation>
    <scope>NUCLEOTIDE SEQUENCE [LARGE SCALE GENOMIC DNA]</scope>
    <source>
        <strain evidence="2">FW300-N2E3</strain>
    </source>
</reference>
<sequence length="105" mass="11461">MSRAAVYGNHVETAGGVGPARLALQKILRGEYQFLTLARIDAAERATPLGVLSVADFDEYYCIAVKHDQIKLAAFTQPVLRQEAQTLLLEMLERLAFGISTALLA</sequence>
<protein>
    <submittedName>
        <fullName evidence="1">Uncharacterized protein</fullName>
    </submittedName>
</protein>
<reference evidence="1 2" key="2">
    <citation type="journal article" date="2018" name="Nature">
        <title>Mutant phenotypes for thousands of bacterial genes of unknown function.</title>
        <authorList>
            <person name="Price M.N."/>
            <person name="Wetmore K.M."/>
            <person name="Waters R.J."/>
            <person name="Callaghan M."/>
            <person name="Ray J."/>
            <person name="Liu H."/>
            <person name="Kuehl J.V."/>
            <person name="Melnyk R.A."/>
            <person name="Lamson J.S."/>
            <person name="Suh Y."/>
            <person name="Carlson H.K."/>
            <person name="Esquivel Z."/>
            <person name="Sadeeshkumar H."/>
            <person name="Chakraborty R."/>
            <person name="Zane G.M."/>
            <person name="Rubin B.E."/>
            <person name="Wall J.D."/>
            <person name="Visel A."/>
            <person name="Bristow J."/>
            <person name="Blow M.J."/>
            <person name="Arkin A.P."/>
            <person name="Deutschbauer A.M."/>
        </authorList>
    </citation>
    <scope>NUCLEOTIDE SEQUENCE [LARGE SCALE GENOMIC DNA]</scope>
    <source>
        <strain evidence="1 2">FW300-N2E3</strain>
    </source>
</reference>
<name>A0A0N9WDH0_PSEFL</name>
<evidence type="ECO:0000313" key="1">
    <source>
        <dbReference type="EMBL" id="ALI02374.1"/>
    </source>
</evidence>
<dbReference type="EMBL" id="CP012830">
    <property type="protein sequence ID" value="ALI02374.1"/>
    <property type="molecule type" value="Genomic_DNA"/>
</dbReference>
<dbReference type="AlphaFoldDB" id="A0A0N9WDH0"/>
<organism evidence="1 2">
    <name type="scientific">Pseudomonas fluorescens</name>
    <dbReference type="NCBI Taxonomy" id="294"/>
    <lineage>
        <taxon>Bacteria</taxon>
        <taxon>Pseudomonadati</taxon>
        <taxon>Pseudomonadota</taxon>
        <taxon>Gammaproteobacteria</taxon>
        <taxon>Pseudomonadales</taxon>
        <taxon>Pseudomonadaceae</taxon>
        <taxon>Pseudomonas</taxon>
    </lineage>
</organism>
<evidence type="ECO:0000313" key="2">
    <source>
        <dbReference type="Proteomes" id="UP000066487"/>
    </source>
</evidence>
<proteinExistence type="predicted"/>
<accession>A0A0N9WDH0</accession>